<keyword evidence="1" id="KW-0175">Coiled coil</keyword>
<dbReference type="PANTHER" id="PTHR40027:SF1">
    <property type="entry name" value="CELL DIVISION PROTEIN DIVIC"/>
    <property type="match status" value="1"/>
</dbReference>
<sequence>MPVPSKSSQSQTKSNSKGTRRRFRIAAVISLGVLTWAGVTYWDQSGKLGEKRAEMQQVEQQLADEQKRKADITKEIARLNDPEYLEQVIRSELNYAREGETRFISPAPKSKNP</sequence>
<feature type="coiled-coil region" evidence="1">
    <location>
        <begin position="48"/>
        <end position="75"/>
    </location>
</feature>
<organism evidence="3 4">
    <name type="scientific">Paenibacillus lutrae</name>
    <dbReference type="NCBI Taxonomy" id="2078573"/>
    <lineage>
        <taxon>Bacteria</taxon>
        <taxon>Bacillati</taxon>
        <taxon>Bacillota</taxon>
        <taxon>Bacilli</taxon>
        <taxon>Bacillales</taxon>
        <taxon>Paenibacillaceae</taxon>
        <taxon>Paenibacillus</taxon>
    </lineage>
</organism>
<dbReference type="RefSeq" id="WP_068777621.1">
    <property type="nucleotide sequence ID" value="NZ_RHLK01000019.1"/>
</dbReference>
<dbReference type="AlphaFoldDB" id="A0A7X3FM84"/>
<dbReference type="InterPro" id="IPR039076">
    <property type="entry name" value="DivIC"/>
</dbReference>
<evidence type="ECO:0000313" key="4">
    <source>
        <dbReference type="Proteomes" id="UP000490800"/>
    </source>
</evidence>
<dbReference type="Proteomes" id="UP000490800">
    <property type="component" value="Unassembled WGS sequence"/>
</dbReference>
<proteinExistence type="predicted"/>
<evidence type="ECO:0000256" key="2">
    <source>
        <dbReference type="SAM" id="Phobius"/>
    </source>
</evidence>
<dbReference type="PANTHER" id="PTHR40027">
    <property type="entry name" value="CELL DIVISION PROTEIN DIVIC"/>
    <property type="match status" value="1"/>
</dbReference>
<gene>
    <name evidence="3" type="ORF">EDM21_22180</name>
</gene>
<feature type="transmembrane region" description="Helical" evidence="2">
    <location>
        <begin position="23"/>
        <end position="42"/>
    </location>
</feature>
<keyword evidence="4" id="KW-1185">Reference proteome</keyword>
<name>A0A7X3FM84_9BACL</name>
<reference evidence="3 4" key="1">
    <citation type="journal article" date="2019" name="Microorganisms">
        <title>Paenibacillus lutrae sp. nov., A Chitinolytic Species Isolated from A River Otter in Castril Natural Park, Granada, Spain.</title>
        <authorList>
            <person name="Rodriguez M."/>
            <person name="Reina J.C."/>
            <person name="Bejar V."/>
            <person name="Llamas I."/>
        </authorList>
    </citation>
    <scope>NUCLEOTIDE SEQUENCE [LARGE SCALE GENOMIC DNA]</scope>
    <source>
        <strain evidence="3 4">N10</strain>
    </source>
</reference>
<dbReference type="Pfam" id="PF04977">
    <property type="entry name" value="DivIC"/>
    <property type="match status" value="1"/>
</dbReference>
<keyword evidence="2" id="KW-1133">Transmembrane helix</keyword>
<evidence type="ECO:0000256" key="1">
    <source>
        <dbReference type="SAM" id="Coils"/>
    </source>
</evidence>
<dbReference type="InterPro" id="IPR007060">
    <property type="entry name" value="FtsL/DivIC"/>
</dbReference>
<accession>A0A7X3FM84</accession>
<dbReference type="OrthoDB" id="2382043at2"/>
<comment type="caution">
    <text evidence="3">The sequence shown here is derived from an EMBL/GenBank/DDBJ whole genome shotgun (WGS) entry which is preliminary data.</text>
</comment>
<dbReference type="EMBL" id="RHLK01000019">
    <property type="protein sequence ID" value="MVP02193.1"/>
    <property type="molecule type" value="Genomic_DNA"/>
</dbReference>
<keyword evidence="2" id="KW-0472">Membrane</keyword>
<protein>
    <submittedName>
        <fullName evidence="3">Septum formation initiator family protein</fullName>
    </submittedName>
</protein>
<keyword evidence="2" id="KW-0812">Transmembrane</keyword>
<dbReference type="GO" id="GO:0051301">
    <property type="term" value="P:cell division"/>
    <property type="evidence" value="ECO:0007669"/>
    <property type="project" value="InterPro"/>
</dbReference>
<evidence type="ECO:0000313" key="3">
    <source>
        <dbReference type="EMBL" id="MVP02193.1"/>
    </source>
</evidence>